<feature type="region of interest" description="Disordered" evidence="1">
    <location>
        <begin position="255"/>
        <end position="285"/>
    </location>
</feature>
<feature type="region of interest" description="Disordered" evidence="1">
    <location>
        <begin position="442"/>
        <end position="480"/>
    </location>
</feature>
<proteinExistence type="predicted"/>
<feature type="compositionally biased region" description="Low complexity" evidence="1">
    <location>
        <begin position="449"/>
        <end position="462"/>
    </location>
</feature>
<protein>
    <submittedName>
        <fullName evidence="3">CSRNP_N domain-containing protein</fullName>
    </submittedName>
</protein>
<evidence type="ECO:0000313" key="3">
    <source>
        <dbReference type="WBParaSite" id="GPLIN_000263200"/>
    </source>
</evidence>
<dbReference type="WBParaSite" id="GPLIN_000263200">
    <property type="protein sequence ID" value="GPLIN_000263200"/>
    <property type="gene ID" value="GPLIN_000263200"/>
</dbReference>
<dbReference type="Proteomes" id="UP000050741">
    <property type="component" value="Unassembled WGS sequence"/>
</dbReference>
<feature type="compositionally biased region" description="Low complexity" evidence="1">
    <location>
        <begin position="368"/>
        <end position="388"/>
    </location>
</feature>
<evidence type="ECO:0000313" key="2">
    <source>
        <dbReference type="Proteomes" id="UP000050741"/>
    </source>
</evidence>
<name>A0A183BPU6_GLOPA</name>
<feature type="region of interest" description="Disordered" evidence="1">
    <location>
        <begin position="341"/>
        <end position="392"/>
    </location>
</feature>
<reference evidence="3" key="3">
    <citation type="submission" date="2016-06" db="UniProtKB">
        <authorList>
            <consortium name="WormBaseParasite"/>
        </authorList>
    </citation>
    <scope>IDENTIFICATION</scope>
</reference>
<evidence type="ECO:0000256" key="1">
    <source>
        <dbReference type="SAM" id="MobiDB-lite"/>
    </source>
</evidence>
<feature type="compositionally biased region" description="Low complexity" evidence="1">
    <location>
        <begin position="127"/>
        <end position="145"/>
    </location>
</feature>
<keyword evidence="2" id="KW-1185">Reference proteome</keyword>
<reference evidence="2" key="2">
    <citation type="submission" date="2014-05" db="EMBL/GenBank/DDBJ databases">
        <title>The genome and life-stage specific transcriptomes of Globodera pallida elucidate key aspects of plant parasitism by a cyst nematode.</title>
        <authorList>
            <person name="Cotton J.A."/>
            <person name="Lilley C.J."/>
            <person name="Jones L.M."/>
            <person name="Kikuchi T."/>
            <person name="Reid A.J."/>
            <person name="Thorpe P."/>
            <person name="Tsai I.J."/>
            <person name="Beasley H."/>
            <person name="Blok V."/>
            <person name="Cock P.J.A."/>
            <person name="Van den Akker S.E."/>
            <person name="Holroyd N."/>
            <person name="Hunt M."/>
            <person name="Mantelin S."/>
            <person name="Naghra H."/>
            <person name="Pain A."/>
            <person name="Palomares-Rius J.E."/>
            <person name="Zarowiecki M."/>
            <person name="Berriman M."/>
            <person name="Jones J.T."/>
            <person name="Urwin P.E."/>
        </authorList>
    </citation>
    <scope>NUCLEOTIDE SEQUENCE [LARGE SCALE GENOMIC DNA]</scope>
    <source>
        <strain evidence="2">Lindley</strain>
    </source>
</reference>
<feature type="region of interest" description="Disordered" evidence="1">
    <location>
        <begin position="114"/>
        <end position="145"/>
    </location>
</feature>
<dbReference type="AlphaFoldDB" id="A0A183BPU6"/>
<accession>A0A183BPU6</accession>
<reference evidence="2" key="1">
    <citation type="submission" date="2013-12" db="EMBL/GenBank/DDBJ databases">
        <authorList>
            <person name="Aslett M."/>
        </authorList>
    </citation>
    <scope>NUCLEOTIDE SEQUENCE [LARGE SCALE GENOMIC DNA]</scope>
    <source>
        <strain evidence="2">Lindley</strain>
    </source>
</reference>
<sequence length="729" mass="80326">MFPEGSVWHRYALIEDDKALLAEIPAQAVVSGDKLTLLHDSPAEADIAPVGQLRRDAENGGVAPTAFEQQHCASSILAQQTMHRNNNAFGGGGSGGDGAGRPFFLDNYQLYTPFRNSPPSAAHHNNSKNTNDGGTNTTTTMTTTSSSTLATIGTNTYNSSSTNGGGARPKLSINADGILIDGNGRILCDGGGGGSSCGGVLEAEEDNRELVDQLDNQLERFHSHNQQQRLQLLSTTTNYSNYHRSSEYIPNANANQQQQYHQQHNRSSTMGNLPRKLNKKTTRKEKGTDIFVQELDGYFGFKPVEDIMLEFQPQKSSSTTVAVAGATTSVGRKKEKAKLTAASSASVMQLNQQKKAKRVSSTTRRSAQKQQQQQRNPKHQQQQQQQQQCRVVQGSRDTIHNVIVSIELDTANADEPKLEQEHQQKLLQQQNRAAEVVVANAGEDEGEGQQQPQQKLQQSLPSTAAADEGQSSSSKQKMKPLLERIPKHVLRQLYEKKGWQCPITICNPFLNSSGPASDVDRHSVMEGPIAPWLELSDEFPLPTELHHQLQQLQREMMTKSMLFSCCCAIIVCLALMAEDKSVLAVSNDGGVQRIARYFEGGQLVRVKRACLEERCSKNRACGRDRCSHNHQCPAEEIMTKSLLFSCCCAIIVCLALMAEDKSVLALSNDGGEPRIARYFEGGQLVRVKRACLEERCSKKRPCGRDRCSHNHQCPAEGYFCFEGYCCPFI</sequence>
<feature type="compositionally biased region" description="Polar residues" evidence="1">
    <location>
        <begin position="341"/>
        <end position="365"/>
    </location>
</feature>
<organism evidence="2 3">
    <name type="scientific">Globodera pallida</name>
    <name type="common">Potato cyst nematode worm</name>
    <name type="synonym">Heterodera pallida</name>
    <dbReference type="NCBI Taxonomy" id="36090"/>
    <lineage>
        <taxon>Eukaryota</taxon>
        <taxon>Metazoa</taxon>
        <taxon>Ecdysozoa</taxon>
        <taxon>Nematoda</taxon>
        <taxon>Chromadorea</taxon>
        <taxon>Rhabditida</taxon>
        <taxon>Tylenchina</taxon>
        <taxon>Tylenchomorpha</taxon>
        <taxon>Tylenchoidea</taxon>
        <taxon>Heteroderidae</taxon>
        <taxon>Heteroderinae</taxon>
        <taxon>Globodera</taxon>
    </lineage>
</organism>